<name>A0ABT9JS60_9PROT</name>
<dbReference type="RefSeq" id="WP_306389111.1">
    <property type="nucleotide sequence ID" value="NZ_JAVCAP010000012.1"/>
</dbReference>
<protein>
    <submittedName>
        <fullName evidence="1">Uncharacterized protein</fullName>
    </submittedName>
</protein>
<gene>
    <name evidence="1" type="ORF">Q9291_05965</name>
</gene>
<sequence>MTQLNKRDYQCWLSDDRCLKLRVADMFSVVLTEAAVEVARITFQPLSSLNNVEMPPVYRVVFYQAPQGELSALARTLLESMLSVYAFYTNGTIRPWRA</sequence>
<dbReference type="Proteomes" id="UP001225906">
    <property type="component" value="Unassembled WGS sequence"/>
</dbReference>
<accession>A0ABT9JS60</accession>
<organism evidence="1 2">
    <name type="scientific">Methylophilus aquaticus</name>
    <dbReference type="NCBI Taxonomy" id="1971610"/>
    <lineage>
        <taxon>Bacteria</taxon>
        <taxon>Pseudomonadati</taxon>
        <taxon>Pseudomonadota</taxon>
        <taxon>Betaproteobacteria</taxon>
        <taxon>Nitrosomonadales</taxon>
        <taxon>Methylophilaceae</taxon>
        <taxon>Methylophilus</taxon>
    </lineage>
</organism>
<proteinExistence type="predicted"/>
<keyword evidence="2" id="KW-1185">Reference proteome</keyword>
<evidence type="ECO:0000313" key="1">
    <source>
        <dbReference type="EMBL" id="MDP8567388.1"/>
    </source>
</evidence>
<comment type="caution">
    <text evidence="1">The sequence shown here is derived from an EMBL/GenBank/DDBJ whole genome shotgun (WGS) entry which is preliminary data.</text>
</comment>
<dbReference type="EMBL" id="JAVCAP010000012">
    <property type="protein sequence ID" value="MDP8567388.1"/>
    <property type="molecule type" value="Genomic_DNA"/>
</dbReference>
<evidence type="ECO:0000313" key="2">
    <source>
        <dbReference type="Proteomes" id="UP001225906"/>
    </source>
</evidence>
<reference evidence="2" key="1">
    <citation type="journal article" date="2019" name="Int. J. Syst. Evol. Microbiol.">
        <title>The Global Catalogue of Microorganisms (GCM) 10K type strain sequencing project: providing services to taxonomists for standard genome sequencing and annotation.</title>
        <authorList>
            <consortium name="The Broad Institute Genomics Platform"/>
            <consortium name="The Broad Institute Genome Sequencing Center for Infectious Disease"/>
            <person name="Wu L."/>
            <person name="Ma J."/>
        </authorList>
    </citation>
    <scope>NUCLEOTIDE SEQUENCE [LARGE SCALE GENOMIC DNA]</scope>
    <source>
        <strain evidence="2">VKM B-3159</strain>
    </source>
</reference>